<protein>
    <submittedName>
        <fullName evidence="2">Uncharacterized protein</fullName>
    </submittedName>
</protein>
<accession>A0A835BU88</accession>
<dbReference type="EMBL" id="JACEFO010001748">
    <property type="protein sequence ID" value="KAF8711538.1"/>
    <property type="molecule type" value="Genomic_DNA"/>
</dbReference>
<organism evidence="2 3">
    <name type="scientific">Digitaria exilis</name>
    <dbReference type="NCBI Taxonomy" id="1010633"/>
    <lineage>
        <taxon>Eukaryota</taxon>
        <taxon>Viridiplantae</taxon>
        <taxon>Streptophyta</taxon>
        <taxon>Embryophyta</taxon>
        <taxon>Tracheophyta</taxon>
        <taxon>Spermatophyta</taxon>
        <taxon>Magnoliopsida</taxon>
        <taxon>Liliopsida</taxon>
        <taxon>Poales</taxon>
        <taxon>Poaceae</taxon>
        <taxon>PACMAD clade</taxon>
        <taxon>Panicoideae</taxon>
        <taxon>Panicodae</taxon>
        <taxon>Paniceae</taxon>
        <taxon>Anthephorinae</taxon>
        <taxon>Digitaria</taxon>
    </lineage>
</organism>
<dbReference type="Proteomes" id="UP000636709">
    <property type="component" value="Unassembled WGS sequence"/>
</dbReference>
<proteinExistence type="predicted"/>
<evidence type="ECO:0000313" key="2">
    <source>
        <dbReference type="EMBL" id="KAF8711538.1"/>
    </source>
</evidence>
<gene>
    <name evidence="2" type="ORF">HU200_028982</name>
</gene>
<evidence type="ECO:0000256" key="1">
    <source>
        <dbReference type="SAM" id="MobiDB-lite"/>
    </source>
</evidence>
<dbReference type="AlphaFoldDB" id="A0A835BU88"/>
<comment type="caution">
    <text evidence="2">The sequence shown here is derived from an EMBL/GenBank/DDBJ whole genome shotgun (WGS) entry which is preliminary data.</text>
</comment>
<name>A0A835BU88_9POAL</name>
<feature type="region of interest" description="Disordered" evidence="1">
    <location>
        <begin position="1"/>
        <end position="49"/>
    </location>
</feature>
<reference evidence="2" key="1">
    <citation type="submission" date="2020-07" db="EMBL/GenBank/DDBJ databases">
        <title>Genome sequence and genetic diversity analysis of an under-domesticated orphan crop, white fonio (Digitaria exilis).</title>
        <authorList>
            <person name="Bennetzen J.L."/>
            <person name="Chen S."/>
            <person name="Ma X."/>
            <person name="Wang X."/>
            <person name="Yssel A.E.J."/>
            <person name="Chaluvadi S.R."/>
            <person name="Johnson M."/>
            <person name="Gangashetty P."/>
            <person name="Hamidou F."/>
            <person name="Sanogo M.D."/>
            <person name="Zwaenepoel A."/>
            <person name="Wallace J."/>
            <person name="Van De Peer Y."/>
            <person name="Van Deynze A."/>
        </authorList>
    </citation>
    <scope>NUCLEOTIDE SEQUENCE</scope>
    <source>
        <tissue evidence="2">Leaves</tissue>
    </source>
</reference>
<evidence type="ECO:0000313" key="3">
    <source>
        <dbReference type="Proteomes" id="UP000636709"/>
    </source>
</evidence>
<sequence>MSRVPAGEMDAEKKAPPMPPPENNGLPRVSSQPPSDAVSAAPARTMSHN</sequence>
<keyword evidence="3" id="KW-1185">Reference proteome</keyword>